<keyword evidence="4 7" id="KW-0863">Zinc-finger</keyword>
<dbReference type="AlphaFoldDB" id="A0A8S1BXT0"/>
<feature type="binding site" evidence="8">
    <location>
        <position position="11"/>
    </location>
    <ligand>
        <name>Zn(2+)</name>
        <dbReference type="ChEBI" id="CHEBI:29105"/>
    </ligand>
</feature>
<dbReference type="InterPro" id="IPR050888">
    <property type="entry name" value="ZnF_C2H2-type_TF"/>
</dbReference>
<feature type="binding site" evidence="8">
    <location>
        <position position="55"/>
    </location>
    <ligand>
        <name>Zn(2+)</name>
        <dbReference type="ChEBI" id="CHEBI:29105"/>
    </ligand>
</feature>
<proteinExistence type="predicted"/>
<dbReference type="PROSITE" id="PS51915">
    <property type="entry name" value="ZAD"/>
    <property type="match status" value="1"/>
</dbReference>
<sequence length="815" mass="89689">MDEEYSDCRTCTMQLKISNMESVFRSSKLAEMYRTVFAVSVVPDKRLPEFICLPCLTKLNIAYEFISKALKVQETYLSGARPKEDKDAVIKPENVLADDKSSNDSEPPTSLAPRPQLKLKPLSALMKPSTQKNSVQTNPLIKDMSYMYCAKCNTKFYSNANVFQQHTKLCGQSAKPNQLFVKFHSNGVEKHILINQNGAIPMPKASTGTVRLVAGSSPVSIPEQLSQQQTESTTAAPLHMCYSDPNSPSASTMQCPPIQSVRSPSPIATSAVFSSSPSSSTSHTTTSYTTPNTSSAAAPFLITPSVVAPSIPCPTAPQPSTLVWTPTPSATSRVPVSVVSPLRAPTVNTSISTVRPPSATLPSQAPPADMNDQALPQLTSLVQQSSSTSRASVIHPPIASPSDASSTSPPAPQDPPSPPLPDPQGPSSSPPPVIQDIHSLQLDEDEVEVLTEVHPTDEDEIEVLSEVLPTRQAMKRNADGNFVSNAVNVLALRSLWVNPDLSHCSLFEKRLKTESLLRSGMNLLCECSECRIVFLSETEYLDHFVYNDELKAFVHSAWACRACKANFNSKQLLEEHYLIGLHGNLREQYTCSLCPIFTNFNTCVMRHVLKIHSHCPHCYTNLQLARSVALQAGQGPLRTRNCLNCGLLTNRSSEVALMKVFEVPQREKRIICNCCCLAYGTTDELICHFAKEHPNIEVDGLLHCVVACGKNVCAATDLYKKREAGLLNNIKLEAEDEMEIVEIDSKVNWYCCSSCPAKFTVFFELVKHVTVRHSSPFYSCRCNRNFIDIIDSQKHDCTRNDGLQLKLIKLEDQLV</sequence>
<feature type="binding site" evidence="8">
    <location>
        <position position="8"/>
    </location>
    <ligand>
        <name>Zn(2+)</name>
        <dbReference type="ChEBI" id="CHEBI:29105"/>
    </ligand>
</feature>
<feature type="region of interest" description="Disordered" evidence="9">
    <location>
        <begin position="88"/>
        <end position="115"/>
    </location>
</feature>
<evidence type="ECO:0000256" key="1">
    <source>
        <dbReference type="ARBA" id="ARBA00004123"/>
    </source>
</evidence>
<keyword evidence="13" id="KW-1185">Reference proteome</keyword>
<feature type="compositionally biased region" description="Pro residues" evidence="9">
    <location>
        <begin position="409"/>
        <end position="433"/>
    </location>
</feature>
<accession>A0A8S1BXT0</accession>
<name>A0A8S1BXT0_9INSE</name>
<feature type="compositionally biased region" description="Low complexity" evidence="9">
    <location>
        <begin position="378"/>
        <end position="408"/>
    </location>
</feature>
<feature type="binding site" evidence="8">
    <location>
        <position position="52"/>
    </location>
    <ligand>
        <name>Zn(2+)</name>
        <dbReference type="ChEBI" id="CHEBI:29105"/>
    </ligand>
</feature>
<evidence type="ECO:0000259" key="11">
    <source>
        <dbReference type="PROSITE" id="PS51915"/>
    </source>
</evidence>
<comment type="subcellular location">
    <subcellularLocation>
        <location evidence="1">Nucleus</location>
    </subcellularLocation>
</comment>
<feature type="region of interest" description="Disordered" evidence="9">
    <location>
        <begin position="246"/>
        <end position="292"/>
    </location>
</feature>
<dbReference type="SUPFAM" id="SSF57716">
    <property type="entry name" value="Glucocorticoid receptor-like (DNA-binding domain)"/>
    <property type="match status" value="1"/>
</dbReference>
<dbReference type="InterPro" id="IPR012934">
    <property type="entry name" value="Znf_AD"/>
</dbReference>
<evidence type="ECO:0008006" key="14">
    <source>
        <dbReference type="Google" id="ProtNLM"/>
    </source>
</evidence>
<dbReference type="PANTHER" id="PTHR24406">
    <property type="entry name" value="TRANSCRIPTIONAL REPRESSOR CTCFL-RELATED"/>
    <property type="match status" value="1"/>
</dbReference>
<organism evidence="12 13">
    <name type="scientific">Cloeon dipterum</name>
    <dbReference type="NCBI Taxonomy" id="197152"/>
    <lineage>
        <taxon>Eukaryota</taxon>
        <taxon>Metazoa</taxon>
        <taxon>Ecdysozoa</taxon>
        <taxon>Arthropoda</taxon>
        <taxon>Hexapoda</taxon>
        <taxon>Insecta</taxon>
        <taxon>Pterygota</taxon>
        <taxon>Palaeoptera</taxon>
        <taxon>Ephemeroptera</taxon>
        <taxon>Pisciforma</taxon>
        <taxon>Baetidae</taxon>
        <taxon>Cloeon</taxon>
    </lineage>
</organism>
<protein>
    <recommendedName>
        <fullName evidence="14">ZAD domain-containing protein</fullName>
    </recommendedName>
</protein>
<feature type="domain" description="ZAD" evidence="11">
    <location>
        <begin position="6"/>
        <end position="79"/>
    </location>
</feature>
<evidence type="ECO:0000259" key="10">
    <source>
        <dbReference type="PROSITE" id="PS50157"/>
    </source>
</evidence>
<reference evidence="12 13" key="1">
    <citation type="submission" date="2020-04" db="EMBL/GenBank/DDBJ databases">
        <authorList>
            <person name="Alioto T."/>
            <person name="Alioto T."/>
            <person name="Gomez Garrido J."/>
        </authorList>
    </citation>
    <scope>NUCLEOTIDE SEQUENCE [LARGE SCALE GENOMIC DNA]</scope>
</reference>
<evidence type="ECO:0000256" key="9">
    <source>
        <dbReference type="SAM" id="MobiDB-lite"/>
    </source>
</evidence>
<dbReference type="SMART" id="SM00355">
    <property type="entry name" value="ZnF_C2H2"/>
    <property type="match status" value="5"/>
</dbReference>
<dbReference type="OrthoDB" id="8922241at2759"/>
<dbReference type="GO" id="GO:0008270">
    <property type="term" value="F:zinc ion binding"/>
    <property type="evidence" value="ECO:0007669"/>
    <property type="project" value="UniProtKB-UniRule"/>
</dbReference>
<dbReference type="EMBL" id="CADEPI010000016">
    <property type="protein sequence ID" value="CAB3364516.1"/>
    <property type="molecule type" value="Genomic_DNA"/>
</dbReference>
<comment type="caution">
    <text evidence="12">The sequence shown here is derived from an EMBL/GenBank/DDBJ whole genome shotgun (WGS) entry which is preliminary data.</text>
</comment>
<dbReference type="Pfam" id="PF07776">
    <property type="entry name" value="zf-AD"/>
    <property type="match status" value="1"/>
</dbReference>
<gene>
    <name evidence="12" type="ORF">CLODIP_2_CD09274</name>
</gene>
<evidence type="ECO:0000256" key="7">
    <source>
        <dbReference type="PROSITE-ProRule" id="PRU00042"/>
    </source>
</evidence>
<evidence type="ECO:0000256" key="6">
    <source>
        <dbReference type="ARBA" id="ARBA00023242"/>
    </source>
</evidence>
<keyword evidence="3" id="KW-0677">Repeat</keyword>
<keyword evidence="5 8" id="KW-0862">Zinc</keyword>
<evidence type="ECO:0000313" key="12">
    <source>
        <dbReference type="EMBL" id="CAB3364516.1"/>
    </source>
</evidence>
<feature type="region of interest" description="Disordered" evidence="9">
    <location>
        <begin position="348"/>
        <end position="435"/>
    </location>
</feature>
<keyword evidence="2 8" id="KW-0479">Metal-binding</keyword>
<dbReference type="PROSITE" id="PS50157">
    <property type="entry name" value="ZINC_FINGER_C2H2_2"/>
    <property type="match status" value="1"/>
</dbReference>
<feature type="domain" description="C2H2-type" evidence="10">
    <location>
        <begin position="558"/>
        <end position="587"/>
    </location>
</feature>
<evidence type="ECO:0000256" key="5">
    <source>
        <dbReference type="ARBA" id="ARBA00022833"/>
    </source>
</evidence>
<evidence type="ECO:0000256" key="2">
    <source>
        <dbReference type="ARBA" id="ARBA00022723"/>
    </source>
</evidence>
<evidence type="ECO:0000256" key="8">
    <source>
        <dbReference type="PROSITE-ProRule" id="PRU01263"/>
    </source>
</evidence>
<evidence type="ECO:0000256" key="4">
    <source>
        <dbReference type="ARBA" id="ARBA00022771"/>
    </source>
</evidence>
<dbReference type="PROSITE" id="PS00028">
    <property type="entry name" value="ZINC_FINGER_C2H2_1"/>
    <property type="match status" value="2"/>
</dbReference>
<dbReference type="Proteomes" id="UP000494165">
    <property type="component" value="Unassembled WGS sequence"/>
</dbReference>
<dbReference type="GO" id="GO:0005634">
    <property type="term" value="C:nucleus"/>
    <property type="evidence" value="ECO:0007669"/>
    <property type="project" value="UniProtKB-SubCell"/>
</dbReference>
<dbReference type="SMART" id="SM00868">
    <property type="entry name" value="zf-AD"/>
    <property type="match status" value="1"/>
</dbReference>
<dbReference type="InterPro" id="IPR013087">
    <property type="entry name" value="Znf_C2H2_type"/>
</dbReference>
<keyword evidence="6" id="KW-0539">Nucleus</keyword>
<evidence type="ECO:0000256" key="3">
    <source>
        <dbReference type="ARBA" id="ARBA00022737"/>
    </source>
</evidence>
<dbReference type="Gene3D" id="3.40.1800.20">
    <property type="match status" value="1"/>
</dbReference>
<evidence type="ECO:0000313" key="13">
    <source>
        <dbReference type="Proteomes" id="UP000494165"/>
    </source>
</evidence>
<feature type="compositionally biased region" description="Polar residues" evidence="9">
    <location>
        <begin position="348"/>
        <end position="363"/>
    </location>
</feature>
<feature type="compositionally biased region" description="Low complexity" evidence="9">
    <location>
        <begin position="268"/>
        <end position="292"/>
    </location>
</feature>